<dbReference type="VEuPathDB" id="FungiDB:SMAC_01751"/>
<dbReference type="GO" id="GO:0051082">
    <property type="term" value="F:unfolded protein binding"/>
    <property type="evidence" value="ECO:0007669"/>
    <property type="project" value="EnsemblFungi"/>
</dbReference>
<evidence type="ECO:0000259" key="12">
    <source>
        <dbReference type="PROSITE" id="PS50076"/>
    </source>
</evidence>
<dbReference type="PRINTS" id="PR00625">
    <property type="entry name" value="JDOMAIN"/>
</dbReference>
<name>A0A8S9A2X1_SORMA</name>
<dbReference type="CDD" id="cd06257">
    <property type="entry name" value="DnaJ"/>
    <property type="match status" value="1"/>
</dbReference>
<dbReference type="InterPro" id="IPR012724">
    <property type="entry name" value="DnaJ"/>
</dbReference>
<feature type="compositionally biased region" description="Low complexity" evidence="11">
    <location>
        <begin position="47"/>
        <end position="65"/>
    </location>
</feature>
<feature type="region of interest" description="Disordered" evidence="11">
    <location>
        <begin position="47"/>
        <end position="67"/>
    </location>
</feature>
<evidence type="ECO:0000256" key="2">
    <source>
        <dbReference type="ARBA" id="ARBA00022723"/>
    </source>
</evidence>
<dbReference type="GO" id="GO:0009408">
    <property type="term" value="P:response to heat"/>
    <property type="evidence" value="ECO:0007669"/>
    <property type="project" value="EnsemblFungi"/>
</dbReference>
<evidence type="ECO:0000256" key="8">
    <source>
        <dbReference type="ARBA" id="ARBA00023186"/>
    </source>
</evidence>
<reference evidence="14 15" key="1">
    <citation type="submission" date="2017-07" db="EMBL/GenBank/DDBJ databases">
        <title>Genome sequence of the Sordaria macrospora wild type strain R19027.</title>
        <authorList>
            <person name="Nowrousian M."/>
            <person name="Teichert I."/>
            <person name="Kueck U."/>
        </authorList>
    </citation>
    <scope>NUCLEOTIDE SEQUENCE [LARGE SCALE GENOMIC DNA]</scope>
    <source>
        <strain evidence="14 15">R19027</strain>
        <tissue evidence="14">Mycelium</tissue>
    </source>
</reference>
<keyword evidence="2 10" id="KW-0479">Metal-binding</keyword>
<dbReference type="SMART" id="SM00271">
    <property type="entry name" value="DnaJ"/>
    <property type="match status" value="1"/>
</dbReference>
<organism evidence="14 15">
    <name type="scientific">Sordaria macrospora</name>
    <dbReference type="NCBI Taxonomy" id="5147"/>
    <lineage>
        <taxon>Eukaryota</taxon>
        <taxon>Fungi</taxon>
        <taxon>Dikarya</taxon>
        <taxon>Ascomycota</taxon>
        <taxon>Pezizomycotina</taxon>
        <taxon>Sordariomycetes</taxon>
        <taxon>Sordariomycetidae</taxon>
        <taxon>Sordariales</taxon>
        <taxon>Sordariaceae</taxon>
        <taxon>Sordaria</taxon>
    </lineage>
</organism>
<dbReference type="InterPro" id="IPR036410">
    <property type="entry name" value="HSP_DnaJ_Cys-rich_dom_sf"/>
</dbReference>
<dbReference type="PROSITE" id="PS51188">
    <property type="entry name" value="ZF_CR"/>
    <property type="match status" value="1"/>
</dbReference>
<feature type="zinc finger region" description="CR-type" evidence="10">
    <location>
        <begin position="232"/>
        <end position="313"/>
    </location>
</feature>
<dbReference type="GO" id="GO:0006458">
    <property type="term" value="P:'de novo' protein folding"/>
    <property type="evidence" value="ECO:0007669"/>
    <property type="project" value="EnsemblFungi"/>
</dbReference>
<dbReference type="PROSITE" id="PS00636">
    <property type="entry name" value="DNAJ_1"/>
    <property type="match status" value="1"/>
</dbReference>
<evidence type="ECO:0000256" key="6">
    <source>
        <dbReference type="ARBA" id="ARBA00022946"/>
    </source>
</evidence>
<keyword evidence="6" id="KW-0809">Transit peptide</keyword>
<evidence type="ECO:0000256" key="11">
    <source>
        <dbReference type="SAM" id="MobiDB-lite"/>
    </source>
</evidence>
<dbReference type="InterPro" id="IPR002939">
    <property type="entry name" value="DnaJ_C"/>
</dbReference>
<comment type="caution">
    <text evidence="14">The sequence shown here is derived from an EMBL/GenBank/DDBJ whole genome shotgun (WGS) entry which is preliminary data.</text>
</comment>
<dbReference type="PROSITE" id="PS50076">
    <property type="entry name" value="DNAJ_2"/>
    <property type="match status" value="1"/>
</dbReference>
<dbReference type="HAMAP" id="MF_01152">
    <property type="entry name" value="DnaJ"/>
    <property type="match status" value="1"/>
</dbReference>
<dbReference type="FunFam" id="2.10.230.10:FF:000001">
    <property type="entry name" value="DnaJ subfamily A member 2"/>
    <property type="match status" value="1"/>
</dbReference>
<keyword evidence="7" id="KW-0496">Mitochondrion</keyword>
<gene>
    <name evidence="14" type="ORF">SMACR_01751</name>
</gene>
<dbReference type="EMBL" id="NMPR01000008">
    <property type="protein sequence ID" value="KAA8635846.1"/>
    <property type="molecule type" value="Genomic_DNA"/>
</dbReference>
<dbReference type="InterPro" id="IPR018253">
    <property type="entry name" value="DnaJ_domain_CS"/>
</dbReference>
<accession>A0A8S9A2X1</accession>
<proteinExistence type="inferred from homology"/>
<feature type="region of interest" description="Disordered" evidence="11">
    <location>
        <begin position="472"/>
        <end position="549"/>
    </location>
</feature>
<evidence type="ECO:0000256" key="5">
    <source>
        <dbReference type="ARBA" id="ARBA00022833"/>
    </source>
</evidence>
<dbReference type="GO" id="GO:0005524">
    <property type="term" value="F:ATP binding"/>
    <property type="evidence" value="ECO:0007669"/>
    <property type="project" value="InterPro"/>
</dbReference>
<dbReference type="InterPro" id="IPR008971">
    <property type="entry name" value="HSP40/DnaJ_pept-bd"/>
</dbReference>
<dbReference type="GO" id="GO:0005759">
    <property type="term" value="C:mitochondrial matrix"/>
    <property type="evidence" value="ECO:0007669"/>
    <property type="project" value="EnsemblFungi"/>
</dbReference>
<feature type="compositionally biased region" description="Low complexity" evidence="11">
    <location>
        <begin position="476"/>
        <end position="495"/>
    </location>
</feature>
<dbReference type="Pfam" id="PF01556">
    <property type="entry name" value="DnaJ_C"/>
    <property type="match status" value="1"/>
</dbReference>
<evidence type="ECO:0000256" key="10">
    <source>
        <dbReference type="PROSITE-ProRule" id="PRU00546"/>
    </source>
</evidence>
<dbReference type="Gene3D" id="2.60.260.20">
    <property type="entry name" value="Urease metallochaperone UreE, N-terminal domain"/>
    <property type="match status" value="2"/>
</dbReference>
<evidence type="ECO:0000256" key="9">
    <source>
        <dbReference type="ARBA" id="ARBA00072890"/>
    </source>
</evidence>
<protein>
    <recommendedName>
        <fullName evidence="9">DnaJ homolog 1, mitochondrial</fullName>
    </recommendedName>
</protein>
<dbReference type="Proteomes" id="UP000433876">
    <property type="component" value="Unassembled WGS sequence"/>
</dbReference>
<dbReference type="CDD" id="cd10747">
    <property type="entry name" value="DnaJ_C"/>
    <property type="match status" value="1"/>
</dbReference>
<dbReference type="PANTHER" id="PTHR43096">
    <property type="entry name" value="DNAJ HOMOLOG 1, MITOCHONDRIAL-RELATED"/>
    <property type="match status" value="1"/>
</dbReference>
<feature type="region of interest" description="Disordered" evidence="11">
    <location>
        <begin position="412"/>
        <end position="431"/>
    </location>
</feature>
<keyword evidence="4 10" id="KW-0863">Zinc-finger</keyword>
<feature type="compositionally biased region" description="Basic and acidic residues" evidence="11">
    <location>
        <begin position="521"/>
        <end position="549"/>
    </location>
</feature>
<dbReference type="SUPFAM" id="SSF57938">
    <property type="entry name" value="DnaJ/Hsp40 cysteine-rich domain"/>
    <property type="match status" value="1"/>
</dbReference>
<keyword evidence="8" id="KW-0143">Chaperone</keyword>
<dbReference type="AlphaFoldDB" id="A0A8S9A2X1"/>
<dbReference type="GO" id="GO:0006515">
    <property type="term" value="P:protein quality control for misfolded or incompletely synthesized proteins"/>
    <property type="evidence" value="ECO:0007669"/>
    <property type="project" value="EnsemblFungi"/>
</dbReference>
<feature type="domain" description="J" evidence="12">
    <location>
        <begin position="80"/>
        <end position="144"/>
    </location>
</feature>
<dbReference type="InterPro" id="IPR036869">
    <property type="entry name" value="J_dom_sf"/>
</dbReference>
<dbReference type="FunFam" id="2.60.260.20:FF:000005">
    <property type="entry name" value="Chaperone protein dnaJ 1, mitochondrial"/>
    <property type="match status" value="1"/>
</dbReference>
<dbReference type="SUPFAM" id="SSF49493">
    <property type="entry name" value="HSP40/DnaJ peptide-binding domain"/>
    <property type="match status" value="2"/>
</dbReference>
<dbReference type="Gene3D" id="1.10.287.110">
    <property type="entry name" value="DnaJ domain"/>
    <property type="match status" value="1"/>
</dbReference>
<feature type="domain" description="CR-type" evidence="13">
    <location>
        <begin position="232"/>
        <end position="313"/>
    </location>
</feature>
<dbReference type="GO" id="GO:0008270">
    <property type="term" value="F:zinc ion binding"/>
    <property type="evidence" value="ECO:0007669"/>
    <property type="project" value="UniProtKB-KW"/>
</dbReference>
<dbReference type="GO" id="GO:0001671">
    <property type="term" value="F:ATPase activator activity"/>
    <property type="evidence" value="ECO:0007669"/>
    <property type="project" value="EnsemblFungi"/>
</dbReference>
<dbReference type="InterPro" id="IPR001623">
    <property type="entry name" value="DnaJ_domain"/>
</dbReference>
<keyword evidence="5 10" id="KW-0862">Zinc</keyword>
<evidence type="ECO:0000256" key="7">
    <source>
        <dbReference type="ARBA" id="ARBA00023128"/>
    </source>
</evidence>
<dbReference type="GO" id="GO:0031072">
    <property type="term" value="F:heat shock protein binding"/>
    <property type="evidence" value="ECO:0007669"/>
    <property type="project" value="InterPro"/>
</dbReference>
<evidence type="ECO:0000256" key="4">
    <source>
        <dbReference type="ARBA" id="ARBA00022771"/>
    </source>
</evidence>
<dbReference type="SUPFAM" id="SSF46565">
    <property type="entry name" value="Chaperone J-domain"/>
    <property type="match status" value="1"/>
</dbReference>
<evidence type="ECO:0000313" key="14">
    <source>
        <dbReference type="EMBL" id="KAA8635846.1"/>
    </source>
</evidence>
<dbReference type="Gene3D" id="2.10.230.10">
    <property type="entry name" value="Heat shock protein DnaJ, cysteine-rich domain"/>
    <property type="match status" value="1"/>
</dbReference>
<evidence type="ECO:0000256" key="3">
    <source>
        <dbReference type="ARBA" id="ARBA00022737"/>
    </source>
</evidence>
<sequence length="549" mass="58320">MNSSVLPKAALPARQFSPAQICRRQRFRTCAGRKASAAGFTVVARPRNSRCSTTPTSPTSPVSKPRTFHTTNRLLATPRDPYGVLGVDKSASQSDIKKAYYGLAKKYHPDTNKDANAKDKFAEIQSAYEILSDPEKRKQFDQFGAAGFDPSGGHPGPGGDPFGGAHPFGGGFGGRGGFGANINLDDLFSAFTGGRGGPFGGGGGRGPFQHEIFEGDDIEVQVQVSFMEAAKGTKKTVTILPLTECGTCTGSGMKKGTQRSTCKSCGGTGQKVVTVMGGFQMGTVCNACSGSGMVTPKGSECRTCSGDGVVRERKTMVVDIPGGIEDGMKLRISGEGDAPPLGRQSNPNAQGTKGDLFVHVRVAPDPKYQRQGSDILYTATIPLTTAILGGEVTIPTLEGDAKVRVATGTNTGDKMTMAGKGMPKLKGRRGAKGDLRVEFRVNMPKYLSPNQRTIIEMLADEMGDKTAKRVMNLHKSSSSTSENSSSSSFTNNSDSLDPEDHKNEGFLKSLWHNLTNHPAHQQKDGTEGSTETETKKDGESENKDDTKKE</sequence>
<dbReference type="GO" id="GO:0042026">
    <property type="term" value="P:protein refolding"/>
    <property type="evidence" value="ECO:0007669"/>
    <property type="project" value="EnsemblFungi"/>
</dbReference>
<dbReference type="Pfam" id="PF00226">
    <property type="entry name" value="DnaJ"/>
    <property type="match status" value="1"/>
</dbReference>
<comment type="subcellular location">
    <subcellularLocation>
        <location evidence="1">Mitochondrion</location>
    </subcellularLocation>
</comment>
<dbReference type="Pfam" id="PF00684">
    <property type="entry name" value="DnaJ_CXXCXGXG"/>
    <property type="match status" value="1"/>
</dbReference>
<evidence type="ECO:0000259" key="13">
    <source>
        <dbReference type="PROSITE" id="PS51188"/>
    </source>
</evidence>
<evidence type="ECO:0000256" key="1">
    <source>
        <dbReference type="ARBA" id="ARBA00004173"/>
    </source>
</evidence>
<dbReference type="FunFam" id="1.10.287.110:FF:000053">
    <property type="entry name" value="Putative Mitochondrial DnaJ chaperone"/>
    <property type="match status" value="1"/>
</dbReference>
<evidence type="ECO:0000313" key="15">
    <source>
        <dbReference type="Proteomes" id="UP000433876"/>
    </source>
</evidence>
<dbReference type="PANTHER" id="PTHR43096:SF52">
    <property type="entry name" value="DNAJ HOMOLOG 1, MITOCHONDRIAL-RELATED"/>
    <property type="match status" value="1"/>
</dbReference>
<dbReference type="OMA" id="MATDYYA"/>
<dbReference type="InterPro" id="IPR001305">
    <property type="entry name" value="HSP_DnaJ_Cys-rich_dom"/>
</dbReference>
<keyword evidence="3" id="KW-0677">Repeat</keyword>